<name>A0ACB8ZS90_CICIN</name>
<evidence type="ECO:0000313" key="2">
    <source>
        <dbReference type="Proteomes" id="UP001055811"/>
    </source>
</evidence>
<keyword evidence="2" id="KW-1185">Reference proteome</keyword>
<organism evidence="1 2">
    <name type="scientific">Cichorium intybus</name>
    <name type="common">Chicory</name>
    <dbReference type="NCBI Taxonomy" id="13427"/>
    <lineage>
        <taxon>Eukaryota</taxon>
        <taxon>Viridiplantae</taxon>
        <taxon>Streptophyta</taxon>
        <taxon>Embryophyta</taxon>
        <taxon>Tracheophyta</taxon>
        <taxon>Spermatophyta</taxon>
        <taxon>Magnoliopsida</taxon>
        <taxon>eudicotyledons</taxon>
        <taxon>Gunneridae</taxon>
        <taxon>Pentapetalae</taxon>
        <taxon>asterids</taxon>
        <taxon>campanulids</taxon>
        <taxon>Asterales</taxon>
        <taxon>Asteraceae</taxon>
        <taxon>Cichorioideae</taxon>
        <taxon>Cichorieae</taxon>
        <taxon>Cichoriinae</taxon>
        <taxon>Cichorium</taxon>
    </lineage>
</organism>
<proteinExistence type="predicted"/>
<accession>A0ACB8ZS90</accession>
<protein>
    <submittedName>
        <fullName evidence="1">Uncharacterized protein</fullName>
    </submittedName>
</protein>
<gene>
    <name evidence="1" type="ORF">L2E82_45128</name>
</gene>
<reference evidence="1 2" key="2">
    <citation type="journal article" date="2022" name="Mol. Ecol. Resour.">
        <title>The genomes of chicory, endive, great burdock and yacon provide insights into Asteraceae paleo-polyploidization history and plant inulin production.</title>
        <authorList>
            <person name="Fan W."/>
            <person name="Wang S."/>
            <person name="Wang H."/>
            <person name="Wang A."/>
            <person name="Jiang F."/>
            <person name="Liu H."/>
            <person name="Zhao H."/>
            <person name="Xu D."/>
            <person name="Zhang Y."/>
        </authorList>
    </citation>
    <scope>NUCLEOTIDE SEQUENCE [LARGE SCALE GENOMIC DNA]</scope>
    <source>
        <strain evidence="2">cv. Punajuju</strain>
        <tissue evidence="1">Leaves</tissue>
    </source>
</reference>
<reference evidence="2" key="1">
    <citation type="journal article" date="2022" name="Mol. Ecol. Resour.">
        <title>The genomes of chicory, endive, great burdock and yacon provide insights into Asteraceae palaeo-polyploidization history and plant inulin production.</title>
        <authorList>
            <person name="Fan W."/>
            <person name="Wang S."/>
            <person name="Wang H."/>
            <person name="Wang A."/>
            <person name="Jiang F."/>
            <person name="Liu H."/>
            <person name="Zhao H."/>
            <person name="Xu D."/>
            <person name="Zhang Y."/>
        </authorList>
    </citation>
    <scope>NUCLEOTIDE SEQUENCE [LARGE SCALE GENOMIC DNA]</scope>
    <source>
        <strain evidence="2">cv. Punajuju</strain>
    </source>
</reference>
<evidence type="ECO:0000313" key="1">
    <source>
        <dbReference type="EMBL" id="KAI3700498.1"/>
    </source>
</evidence>
<dbReference type="EMBL" id="CM042016">
    <property type="protein sequence ID" value="KAI3700498.1"/>
    <property type="molecule type" value="Genomic_DNA"/>
</dbReference>
<comment type="caution">
    <text evidence="1">The sequence shown here is derived from an EMBL/GenBank/DDBJ whole genome shotgun (WGS) entry which is preliminary data.</text>
</comment>
<sequence>MDFLNSRRPEGEYLLSDKFSDEGRKMKFVKELLLTIEDIDSSLSHVGLLFVPVVRSFHIFLFVIDLRQPAFMILDNIKHDGTSEDRYSSLPSVFFEYFVDYLSYVQHSKAEDFQVQRGTPSLLNHC</sequence>
<dbReference type="Proteomes" id="UP001055811">
    <property type="component" value="Linkage Group LG08"/>
</dbReference>